<dbReference type="AlphaFoldDB" id="A0A653D5E6"/>
<gene>
    <name evidence="2" type="ORF">CALMAC_LOCUS14154</name>
</gene>
<protein>
    <recommendedName>
        <fullName evidence="1">DUF7043 domain-containing protein</fullName>
    </recommendedName>
</protein>
<evidence type="ECO:0000313" key="2">
    <source>
        <dbReference type="EMBL" id="VEN54761.1"/>
    </source>
</evidence>
<name>A0A653D5E6_CALMS</name>
<reference evidence="2 3" key="1">
    <citation type="submission" date="2019-01" db="EMBL/GenBank/DDBJ databases">
        <authorList>
            <person name="Sayadi A."/>
        </authorList>
    </citation>
    <scope>NUCLEOTIDE SEQUENCE [LARGE SCALE GENOMIC DNA]</scope>
</reference>
<dbReference type="InterPro" id="IPR055471">
    <property type="entry name" value="DUF7043"/>
</dbReference>
<proteinExistence type="predicted"/>
<dbReference type="Pfam" id="PF23070">
    <property type="entry name" value="DUF7043"/>
    <property type="match status" value="1"/>
</dbReference>
<sequence length="171" mass="20109">MILSFSQNGYVCMAFYRREAHVIEVQMGSQTKRREDACGYSYFDKNGLPYVTLVTTSPETRTCPYMGKFEVVNLVHTKHAEGADPKFTNMPGSIYFDRNKFLVHRSALDLVHGHREIPSRRGRLQQLRYHGVPDRLLVARFDYLIFVPWRMGREWHEFLDHNPIEQSLPWS</sequence>
<dbReference type="GO" id="GO:0061909">
    <property type="term" value="P:autophagosome-lysosome fusion"/>
    <property type="evidence" value="ECO:0007669"/>
    <property type="project" value="TreeGrafter"/>
</dbReference>
<keyword evidence="3" id="KW-1185">Reference proteome</keyword>
<evidence type="ECO:0000313" key="3">
    <source>
        <dbReference type="Proteomes" id="UP000410492"/>
    </source>
</evidence>
<evidence type="ECO:0000259" key="1">
    <source>
        <dbReference type="Pfam" id="PF23070"/>
    </source>
</evidence>
<dbReference type="Proteomes" id="UP000410492">
    <property type="component" value="Unassembled WGS sequence"/>
</dbReference>
<dbReference type="PANTHER" id="PTHR22255">
    <property type="entry name" value="LP06548P"/>
    <property type="match status" value="1"/>
</dbReference>
<dbReference type="PANTHER" id="PTHR22255:SF9">
    <property type="entry name" value="LP06548P"/>
    <property type="match status" value="1"/>
</dbReference>
<accession>A0A653D5E6</accession>
<dbReference type="EMBL" id="CAACVG010010023">
    <property type="protein sequence ID" value="VEN54761.1"/>
    <property type="molecule type" value="Genomic_DNA"/>
</dbReference>
<feature type="domain" description="DUF7043" evidence="1">
    <location>
        <begin position="7"/>
        <end position="46"/>
    </location>
</feature>
<organism evidence="2 3">
    <name type="scientific">Callosobruchus maculatus</name>
    <name type="common">Southern cowpea weevil</name>
    <name type="synonym">Pulse bruchid</name>
    <dbReference type="NCBI Taxonomy" id="64391"/>
    <lineage>
        <taxon>Eukaryota</taxon>
        <taxon>Metazoa</taxon>
        <taxon>Ecdysozoa</taxon>
        <taxon>Arthropoda</taxon>
        <taxon>Hexapoda</taxon>
        <taxon>Insecta</taxon>
        <taxon>Pterygota</taxon>
        <taxon>Neoptera</taxon>
        <taxon>Endopterygota</taxon>
        <taxon>Coleoptera</taxon>
        <taxon>Polyphaga</taxon>
        <taxon>Cucujiformia</taxon>
        <taxon>Chrysomeloidea</taxon>
        <taxon>Chrysomelidae</taxon>
        <taxon>Bruchinae</taxon>
        <taxon>Bruchini</taxon>
        <taxon>Callosobruchus</taxon>
    </lineage>
</organism>
<dbReference type="OrthoDB" id="9979716at2759"/>